<evidence type="ECO:0000256" key="3">
    <source>
        <dbReference type="ARBA" id="ARBA00022737"/>
    </source>
</evidence>
<dbReference type="STRING" id="35525.A0A164WDW9"/>
<evidence type="ECO:0000256" key="2">
    <source>
        <dbReference type="ARBA" id="ARBA00022729"/>
    </source>
</evidence>
<evidence type="ECO:0008006" key="7">
    <source>
        <dbReference type="Google" id="ProtNLM"/>
    </source>
</evidence>
<dbReference type="InterPro" id="IPR032675">
    <property type="entry name" value="LRR_dom_sf"/>
</dbReference>
<dbReference type="PANTHER" id="PTHR24364:SF18">
    <property type="entry name" value="LP06937P"/>
    <property type="match status" value="1"/>
</dbReference>
<evidence type="ECO:0000256" key="4">
    <source>
        <dbReference type="SAM" id="SignalP"/>
    </source>
</evidence>
<gene>
    <name evidence="5" type="ORF">APZ42_021661</name>
</gene>
<evidence type="ECO:0000313" key="6">
    <source>
        <dbReference type="Proteomes" id="UP000076858"/>
    </source>
</evidence>
<dbReference type="SUPFAM" id="SSF52058">
    <property type="entry name" value="L domain-like"/>
    <property type="match status" value="1"/>
</dbReference>
<evidence type="ECO:0000256" key="1">
    <source>
        <dbReference type="ARBA" id="ARBA00022614"/>
    </source>
</evidence>
<sequence length="391" mass="44216">MMLLILLLLPTFDVLAATVPDVCEDYTPCSCQEYEPYGLIVRCGDPFDHKSSITSLDVHDVFNRTKARHVFWLDLFSLSPGVDSGDVIQLPADVLSEKSVDRLGISCSTLAGPLVLEIHPDAFRSSAHQMGHFEIAGCDFSRLDFQFLADTTSLISLSLGPGLNFRGFPRLPFLARVTSLRIYNYMDFRYWNQIAGRFPFLESLFLDGTQLGDRLINKLVSSIASSQTGRHSLTQLSLWENRLSRVPEHLSSLKKLSYVNLFGNAIRFLAKGSFAFNSEIKVTFLILTRNALERIEPDAFQGDFSEAIIYLDYNHLTRFDSAVYQKVLEQMRSLSSVAGIYVRNNPFECGDCHLAWLIRDKPHLLKRVFGGRCSNGTQFEDLKPEGYHDCR</sequence>
<dbReference type="GO" id="GO:0016020">
    <property type="term" value="C:membrane"/>
    <property type="evidence" value="ECO:0007669"/>
    <property type="project" value="TreeGrafter"/>
</dbReference>
<keyword evidence="1" id="KW-0433">Leucine-rich repeat</keyword>
<proteinExistence type="predicted"/>
<feature type="chain" id="PRO_5007854010" description="Membrane glycoprotein lig-1" evidence="4">
    <location>
        <begin position="17"/>
        <end position="391"/>
    </location>
</feature>
<evidence type="ECO:0000313" key="5">
    <source>
        <dbReference type="EMBL" id="KZS13180.1"/>
    </source>
</evidence>
<name>A0A164WDW9_9CRUS</name>
<reference evidence="5 6" key="1">
    <citation type="submission" date="2016-03" db="EMBL/GenBank/DDBJ databases">
        <title>EvidentialGene: Evidence-directed Construction of Genes on Genomes.</title>
        <authorList>
            <person name="Gilbert D.G."/>
            <person name="Choi J.-H."/>
            <person name="Mockaitis K."/>
            <person name="Colbourne J."/>
            <person name="Pfrender M."/>
        </authorList>
    </citation>
    <scope>NUCLEOTIDE SEQUENCE [LARGE SCALE GENOMIC DNA]</scope>
    <source>
        <strain evidence="5 6">Xinb3</strain>
        <tissue evidence="5">Complete organism</tissue>
    </source>
</reference>
<accession>A0A164WDW9</accession>
<dbReference type="OrthoDB" id="6343311at2759"/>
<keyword evidence="3" id="KW-0677">Repeat</keyword>
<keyword evidence="2 4" id="KW-0732">Signal</keyword>
<comment type="caution">
    <text evidence="5">The sequence shown here is derived from an EMBL/GenBank/DDBJ whole genome shotgun (WGS) entry which is preliminary data.</text>
</comment>
<dbReference type="AlphaFoldDB" id="A0A164WDW9"/>
<feature type="signal peptide" evidence="4">
    <location>
        <begin position="1"/>
        <end position="16"/>
    </location>
</feature>
<organism evidence="5 6">
    <name type="scientific">Daphnia magna</name>
    <dbReference type="NCBI Taxonomy" id="35525"/>
    <lineage>
        <taxon>Eukaryota</taxon>
        <taxon>Metazoa</taxon>
        <taxon>Ecdysozoa</taxon>
        <taxon>Arthropoda</taxon>
        <taxon>Crustacea</taxon>
        <taxon>Branchiopoda</taxon>
        <taxon>Diplostraca</taxon>
        <taxon>Cladocera</taxon>
        <taxon>Anomopoda</taxon>
        <taxon>Daphniidae</taxon>
        <taxon>Daphnia</taxon>
    </lineage>
</organism>
<keyword evidence="6" id="KW-1185">Reference proteome</keyword>
<dbReference type="EMBL" id="LRGB01001253">
    <property type="protein sequence ID" value="KZS13180.1"/>
    <property type="molecule type" value="Genomic_DNA"/>
</dbReference>
<dbReference type="Proteomes" id="UP000076858">
    <property type="component" value="Unassembled WGS sequence"/>
</dbReference>
<dbReference type="InterPro" id="IPR052286">
    <property type="entry name" value="Wnt_signaling_inhibitor"/>
</dbReference>
<dbReference type="Gene3D" id="3.80.10.10">
    <property type="entry name" value="Ribonuclease Inhibitor"/>
    <property type="match status" value="1"/>
</dbReference>
<dbReference type="PANTHER" id="PTHR24364">
    <property type="entry name" value="LP06937P"/>
    <property type="match status" value="1"/>
</dbReference>
<protein>
    <recommendedName>
        <fullName evidence="7">Membrane glycoprotein lig-1</fullName>
    </recommendedName>
</protein>